<gene>
    <name evidence="13" type="ORF">Q5Y73_02935</name>
</gene>
<evidence type="ECO:0000256" key="1">
    <source>
        <dbReference type="ARBA" id="ARBA00004651"/>
    </source>
</evidence>
<evidence type="ECO:0000256" key="7">
    <source>
        <dbReference type="ARBA" id="ARBA00034301"/>
    </source>
</evidence>
<feature type="domain" description="ComEC/Rec2-related protein" evidence="11">
    <location>
        <begin position="225"/>
        <end position="489"/>
    </location>
</feature>
<dbReference type="Pfam" id="PF13567">
    <property type="entry name" value="DUF4131"/>
    <property type="match status" value="1"/>
</dbReference>
<dbReference type="Gene3D" id="3.60.15.10">
    <property type="entry name" value="Ribonuclease Z/Hydroxyacylglutathione hydrolase-like"/>
    <property type="match status" value="1"/>
</dbReference>
<dbReference type="InterPro" id="IPR052159">
    <property type="entry name" value="Competence_DNA_uptake"/>
</dbReference>
<dbReference type="Pfam" id="PF03772">
    <property type="entry name" value="Competence"/>
    <property type="match status" value="1"/>
</dbReference>
<reference evidence="13 14" key="1">
    <citation type="submission" date="2023-08" db="EMBL/GenBank/DDBJ databases">
        <authorList>
            <person name="Park J.-S."/>
        </authorList>
    </citation>
    <scope>NUCLEOTIDE SEQUENCE [LARGE SCALE GENOMIC DNA]</scope>
    <source>
        <strain evidence="13 14">2205SS18-9</strain>
    </source>
</reference>
<feature type="transmembrane region" description="Helical" evidence="9">
    <location>
        <begin position="321"/>
        <end position="339"/>
    </location>
</feature>
<evidence type="ECO:0000259" key="11">
    <source>
        <dbReference type="Pfam" id="PF03772"/>
    </source>
</evidence>
<evidence type="ECO:0000256" key="8">
    <source>
        <dbReference type="ARBA" id="ARBA00048505"/>
    </source>
</evidence>
<dbReference type="Proteomes" id="UP001231941">
    <property type="component" value="Unassembled WGS sequence"/>
</dbReference>
<organism evidence="13 14">
    <name type="scientific">Chengkuizengella axinellae</name>
    <dbReference type="NCBI Taxonomy" id="3064388"/>
    <lineage>
        <taxon>Bacteria</taxon>
        <taxon>Bacillati</taxon>
        <taxon>Bacillota</taxon>
        <taxon>Bacilli</taxon>
        <taxon>Bacillales</taxon>
        <taxon>Paenibacillaceae</taxon>
        <taxon>Chengkuizengella</taxon>
    </lineage>
</organism>
<dbReference type="CDD" id="cd07731">
    <property type="entry name" value="ComA-like_MBL-fold"/>
    <property type="match status" value="1"/>
</dbReference>
<feature type="transmembrane region" description="Helical" evidence="9">
    <location>
        <begin position="51"/>
        <end position="69"/>
    </location>
</feature>
<sequence length="831" mass="95307">MSRPILYTVISWVMGATIIFSNPNKILLSILFVISFSCIFFFWKLKKSLKVILLMHVIIICSTLYHYWYDLKNVSKIDSAWAEADVMVQGVIHSTMKIDGDQVSFDMKTIQSKEKLKVFIKLNSILEKKEVEMWGRGDSISLVGELKVPSSARNFGSFDYQRYLYYQYIHWILSVKGLEKVQVKSASIQLSSSYFLGWTDAIREFLANKVELVFSEPYRGFMLSLLLGLRNEFDPIEFEQFSQIGLTHVLAISGLHVGVVLACFMWLFKMLGFTKEKQIFFCMCLIPLYILITGAAPSVVRAGIMAIFGLHALKKGKIKDVTKYVGLAGLIMLLWNPYYLVNVSFQLSMIVTLALILMVPLISKLLPISSSLLNGVFSVTITAQLASFPLTIYYFNQFSLLSWFANLILVPLVSVIILPLGMVALMLSIFFQDLGLMVTYVIEKCIGLLFWVVDHFNDFSRFNLIWASPNVVFILLYYMVLWLSVWSWYKVKTRDSNLPEMFQHHWTFMIKKYKIAPCFTALLILLILFFYFPNFFDKTGYVRFIDVGQGDSIFIQSPTNKVILVDGGGAFSFSKEKEAWRMRRDPYEVGKDVVVPHFKKQGVHQIDYLVMSHLDFDHIGGILAIINEIPVKQIIFNGTLKDNDTVEQIFLLANEKSIPIYKVEAGQEINIDPYTNIQILHPSEFDEIYLESDQNEQSVVFKMQMYQTKFLFTGDIDNVTEKQIINSLNTLINYKKVDTGSDDIIDNPSEIDILKIAHHGSKSSTSIEWLEYWKPKAAVISVGNNNLYGHPHEDVLLNLENHNVEVYRTDDQGEVLVEVDDKGWGVRTKVE</sequence>
<proteinExistence type="predicted"/>
<dbReference type="SUPFAM" id="SSF56281">
    <property type="entry name" value="Metallo-hydrolase/oxidoreductase"/>
    <property type="match status" value="1"/>
</dbReference>
<feature type="domain" description="Metallo-beta-lactamase" evidence="10">
    <location>
        <begin position="546"/>
        <end position="783"/>
    </location>
</feature>
<evidence type="ECO:0000256" key="6">
    <source>
        <dbReference type="ARBA" id="ARBA00034221"/>
    </source>
</evidence>
<feature type="transmembrane region" description="Helical" evidence="9">
    <location>
        <begin position="249"/>
        <end position="272"/>
    </location>
</feature>
<evidence type="ECO:0000256" key="9">
    <source>
        <dbReference type="SAM" id="Phobius"/>
    </source>
</evidence>
<dbReference type="InterPro" id="IPR004797">
    <property type="entry name" value="Competence_ComEC/Rec2"/>
</dbReference>
<evidence type="ECO:0000256" key="3">
    <source>
        <dbReference type="ARBA" id="ARBA00022692"/>
    </source>
</evidence>
<feature type="transmembrane region" description="Helical" evidence="9">
    <location>
        <begin position="401"/>
        <end position="427"/>
    </location>
</feature>
<accession>A0ABT9IUL5</accession>
<evidence type="ECO:0000313" key="14">
    <source>
        <dbReference type="Proteomes" id="UP001231941"/>
    </source>
</evidence>
<dbReference type="PANTHER" id="PTHR30619">
    <property type="entry name" value="DNA INTERNALIZATION/COMPETENCE PROTEIN COMEC/REC2"/>
    <property type="match status" value="1"/>
</dbReference>
<dbReference type="RefSeq" id="WP_305990342.1">
    <property type="nucleotide sequence ID" value="NZ_JAVAMP010000001.1"/>
</dbReference>
<dbReference type="EMBL" id="JAVAMP010000001">
    <property type="protein sequence ID" value="MDP5273049.1"/>
    <property type="molecule type" value="Genomic_DNA"/>
</dbReference>
<evidence type="ECO:0000259" key="12">
    <source>
        <dbReference type="Pfam" id="PF13567"/>
    </source>
</evidence>
<comment type="function">
    <text evidence="7">Counteracts the endogenous Pycsar antiviral defense system. Phosphodiesterase that enables metal-dependent hydrolysis of host cyclic nucleotide Pycsar defense signals such as cCMP and cUMP.</text>
</comment>
<evidence type="ECO:0000256" key="2">
    <source>
        <dbReference type="ARBA" id="ARBA00022475"/>
    </source>
</evidence>
<keyword evidence="14" id="KW-1185">Reference proteome</keyword>
<dbReference type="NCBIfam" id="TIGR00361">
    <property type="entry name" value="ComEC_Rec2"/>
    <property type="match status" value="1"/>
</dbReference>
<dbReference type="PANTHER" id="PTHR30619:SF1">
    <property type="entry name" value="RECOMBINATION PROTEIN 2"/>
    <property type="match status" value="1"/>
</dbReference>
<evidence type="ECO:0000256" key="5">
    <source>
        <dbReference type="ARBA" id="ARBA00023136"/>
    </source>
</evidence>
<keyword evidence="5 9" id="KW-0472">Membrane</keyword>
<comment type="caution">
    <text evidence="13">The sequence shown here is derived from an EMBL/GenBank/DDBJ whole genome shotgun (WGS) entry which is preliminary data.</text>
</comment>
<feature type="domain" description="DUF4131" evidence="12">
    <location>
        <begin position="26"/>
        <end position="180"/>
    </location>
</feature>
<feature type="transmembrane region" description="Helical" evidence="9">
    <location>
        <begin position="345"/>
        <end position="363"/>
    </location>
</feature>
<feature type="transmembrane region" description="Helical" evidence="9">
    <location>
        <begin position="513"/>
        <end position="532"/>
    </location>
</feature>
<keyword evidence="4 9" id="KW-1133">Transmembrane helix</keyword>
<comment type="catalytic activity">
    <reaction evidence="8">
        <text>3',5'-cyclic UMP + H2O = UMP + H(+)</text>
        <dbReference type="Rhea" id="RHEA:70575"/>
        <dbReference type="ChEBI" id="CHEBI:15377"/>
        <dbReference type="ChEBI" id="CHEBI:15378"/>
        <dbReference type="ChEBI" id="CHEBI:57865"/>
        <dbReference type="ChEBI" id="CHEBI:184387"/>
    </reaction>
    <physiologicalReaction direction="left-to-right" evidence="8">
        <dbReference type="Rhea" id="RHEA:70576"/>
    </physiologicalReaction>
</comment>
<evidence type="ECO:0000259" key="10">
    <source>
        <dbReference type="Pfam" id="PF00753"/>
    </source>
</evidence>
<feature type="transmembrane region" description="Helical" evidence="9">
    <location>
        <begin position="26"/>
        <end position="45"/>
    </location>
</feature>
<dbReference type="NCBIfam" id="TIGR00360">
    <property type="entry name" value="ComEC_N-term"/>
    <property type="match status" value="1"/>
</dbReference>
<comment type="subcellular location">
    <subcellularLocation>
        <location evidence="1">Cell membrane</location>
        <topology evidence="1">Multi-pass membrane protein</topology>
    </subcellularLocation>
</comment>
<dbReference type="InterPro" id="IPR036866">
    <property type="entry name" value="RibonucZ/Hydroxyglut_hydro"/>
</dbReference>
<name>A0ABT9IUL5_9BACL</name>
<feature type="transmembrane region" description="Helical" evidence="9">
    <location>
        <begin position="465"/>
        <end position="489"/>
    </location>
</feature>
<keyword evidence="3 9" id="KW-0812">Transmembrane</keyword>
<dbReference type="InterPro" id="IPR004477">
    <property type="entry name" value="ComEC_N"/>
</dbReference>
<feature type="transmembrane region" description="Helical" evidence="9">
    <location>
        <begin position="375"/>
        <end position="395"/>
    </location>
</feature>
<dbReference type="InterPro" id="IPR025405">
    <property type="entry name" value="DUF4131"/>
</dbReference>
<evidence type="ECO:0000313" key="13">
    <source>
        <dbReference type="EMBL" id="MDP5273049.1"/>
    </source>
</evidence>
<dbReference type="InterPro" id="IPR001279">
    <property type="entry name" value="Metallo-B-lactamas"/>
</dbReference>
<feature type="transmembrane region" description="Helical" evidence="9">
    <location>
        <begin position="278"/>
        <end position="300"/>
    </location>
</feature>
<feature type="transmembrane region" description="Helical" evidence="9">
    <location>
        <begin position="434"/>
        <end position="453"/>
    </location>
</feature>
<evidence type="ECO:0000256" key="4">
    <source>
        <dbReference type="ARBA" id="ARBA00022989"/>
    </source>
</evidence>
<protein>
    <submittedName>
        <fullName evidence="13">DNA internalization-related competence protein ComEC/Rec2</fullName>
    </submittedName>
</protein>
<keyword evidence="2" id="KW-1003">Cell membrane</keyword>
<dbReference type="InterPro" id="IPR035681">
    <property type="entry name" value="ComA-like_MBL"/>
</dbReference>
<dbReference type="Pfam" id="PF00753">
    <property type="entry name" value="Lactamase_B"/>
    <property type="match status" value="1"/>
</dbReference>
<comment type="catalytic activity">
    <reaction evidence="6">
        <text>3',5'-cyclic CMP + H2O = CMP + H(+)</text>
        <dbReference type="Rhea" id="RHEA:72675"/>
        <dbReference type="ChEBI" id="CHEBI:15377"/>
        <dbReference type="ChEBI" id="CHEBI:15378"/>
        <dbReference type="ChEBI" id="CHEBI:58003"/>
        <dbReference type="ChEBI" id="CHEBI:60377"/>
    </reaction>
    <physiologicalReaction direction="left-to-right" evidence="6">
        <dbReference type="Rhea" id="RHEA:72676"/>
    </physiologicalReaction>
</comment>